<feature type="compositionally biased region" description="Basic residues" evidence="1">
    <location>
        <begin position="1"/>
        <end position="10"/>
    </location>
</feature>
<dbReference type="PATRIC" id="fig|1032488.3.peg.1725"/>
<reference evidence="2 3" key="1">
    <citation type="submission" date="2011-05" db="EMBL/GenBank/DDBJ databases">
        <authorList>
            <person name="Muzny D."/>
            <person name="Qin X."/>
            <person name="Deng J."/>
            <person name="Jiang H."/>
            <person name="Liu Y."/>
            <person name="Qu J."/>
            <person name="Song X.-Z."/>
            <person name="Zhang L."/>
            <person name="Thornton R."/>
            <person name="Coyle M."/>
            <person name="Francisco L."/>
            <person name="Jackson L."/>
            <person name="Javaid M."/>
            <person name="Korchina V."/>
            <person name="Kovar C."/>
            <person name="Mata R."/>
            <person name="Mathew T."/>
            <person name="Ngo R."/>
            <person name="Nguyen L."/>
            <person name="Nguyen N."/>
            <person name="Okwuonu G."/>
            <person name="Ongeri F."/>
            <person name="Pham C."/>
            <person name="Simmons D."/>
            <person name="Wilczek-Boney K."/>
            <person name="Hale W."/>
            <person name="Jakkamsetti A."/>
            <person name="Pham P."/>
            <person name="Ruth R."/>
            <person name="San Lucas F."/>
            <person name="Warren J."/>
            <person name="Zhang J."/>
            <person name="Zhao Z."/>
            <person name="Zhou C."/>
            <person name="Zhu D."/>
            <person name="Lee S."/>
            <person name="Bess C."/>
            <person name="Blankenburg K."/>
            <person name="Forbes L."/>
            <person name="Fu Q."/>
            <person name="Gubbala S."/>
            <person name="Hirani K."/>
            <person name="Jayaseelan J.C."/>
            <person name="Lara F."/>
            <person name="Munidasa M."/>
            <person name="Palculict T."/>
            <person name="Patil S."/>
            <person name="Pu L.-L."/>
            <person name="Saada N."/>
            <person name="Tang L."/>
            <person name="Weissenberger G."/>
            <person name="Zhu Y."/>
            <person name="Hemphill L."/>
            <person name="Shang Y."/>
            <person name="Youmans B."/>
            <person name="Ayvaz T."/>
            <person name="Ross M."/>
            <person name="Santibanez J."/>
            <person name="Aqrawi P."/>
            <person name="Gross S."/>
            <person name="Joshi V."/>
            <person name="Fowler G."/>
            <person name="Nazareth L."/>
            <person name="Reid J."/>
            <person name="Worley K."/>
            <person name="Petrosino J."/>
            <person name="Highlander S."/>
            <person name="Gibbs R."/>
        </authorList>
    </citation>
    <scope>NUCLEOTIDE SEQUENCE [LARGE SCALE GENOMIC DNA]</scope>
    <source>
        <strain evidence="2 3">871</strain>
    </source>
</reference>
<dbReference type="Proteomes" id="UP000003019">
    <property type="component" value="Unassembled WGS sequence"/>
</dbReference>
<evidence type="ECO:0000313" key="2">
    <source>
        <dbReference type="EMBL" id="EGY51969.1"/>
    </source>
</evidence>
<dbReference type="STRING" id="1032488.HMPREF9371_1819"/>
<dbReference type="HOGENOM" id="CLU_3273262_0_0_4"/>
<keyword evidence="3" id="KW-1185">Reference proteome</keyword>
<accession>G4CJM9</accession>
<organism evidence="2 3">
    <name type="scientific">Neisseria shayeganii 871</name>
    <dbReference type="NCBI Taxonomy" id="1032488"/>
    <lineage>
        <taxon>Bacteria</taxon>
        <taxon>Pseudomonadati</taxon>
        <taxon>Pseudomonadota</taxon>
        <taxon>Betaproteobacteria</taxon>
        <taxon>Neisseriales</taxon>
        <taxon>Neisseriaceae</taxon>
        <taxon>Neisseria</taxon>
    </lineage>
</organism>
<gene>
    <name evidence="2" type="ORF">HMPREF9371_1819</name>
</gene>
<comment type="caution">
    <text evidence="2">The sequence shown here is derived from an EMBL/GenBank/DDBJ whole genome shotgun (WGS) entry which is preliminary data.</text>
</comment>
<evidence type="ECO:0000313" key="3">
    <source>
        <dbReference type="Proteomes" id="UP000003019"/>
    </source>
</evidence>
<protein>
    <submittedName>
        <fullName evidence="2">Uncharacterized protein</fullName>
    </submittedName>
</protein>
<evidence type="ECO:0000256" key="1">
    <source>
        <dbReference type="SAM" id="MobiDB-lite"/>
    </source>
</evidence>
<feature type="region of interest" description="Disordered" evidence="1">
    <location>
        <begin position="1"/>
        <end position="28"/>
    </location>
</feature>
<dbReference type="AlphaFoldDB" id="G4CJM9"/>
<dbReference type="EMBL" id="AGAY01000062">
    <property type="protein sequence ID" value="EGY51969.1"/>
    <property type="molecule type" value="Genomic_DNA"/>
</dbReference>
<sequence>MAGYLKRKSGHFNGFAGKTGGLSGSLSRRKQRYRKIFPAAA</sequence>
<proteinExistence type="predicted"/>
<name>G4CJM9_9NEIS</name>